<sequence length="147" mass="16126">MKVSDFKQSKYMKKEDFATPTLATIASYAQSNVAMQGQKPDYRCVMEFQELDKPVVMNTTKLDIIAAITGSDEIDDWIGTKIVLFHDPDIKFGTKKVGGIGVRAPKGKFASQPLSKPKVNWPEDVDADLADGSDTGIDPETGEPIPF</sequence>
<accession>A0A6H2A4G5</accession>
<dbReference type="EMBL" id="MT144530">
    <property type="protein sequence ID" value="QJA54704.1"/>
    <property type="molecule type" value="Genomic_DNA"/>
</dbReference>
<proteinExistence type="predicted"/>
<name>A0A6H2A4G5_9ZZZZ</name>
<organism evidence="2">
    <name type="scientific">viral metagenome</name>
    <dbReference type="NCBI Taxonomy" id="1070528"/>
    <lineage>
        <taxon>unclassified sequences</taxon>
        <taxon>metagenomes</taxon>
        <taxon>organismal metagenomes</taxon>
    </lineage>
</organism>
<evidence type="ECO:0000256" key="1">
    <source>
        <dbReference type="SAM" id="MobiDB-lite"/>
    </source>
</evidence>
<gene>
    <name evidence="2" type="ORF">TM448A05540_0009</name>
</gene>
<dbReference type="AlphaFoldDB" id="A0A6H2A4G5"/>
<reference evidence="2" key="1">
    <citation type="submission" date="2020-03" db="EMBL/GenBank/DDBJ databases">
        <title>The deep terrestrial virosphere.</title>
        <authorList>
            <person name="Holmfeldt K."/>
            <person name="Nilsson E."/>
            <person name="Simone D."/>
            <person name="Lopez-Fernandez M."/>
            <person name="Wu X."/>
            <person name="de Brujin I."/>
            <person name="Lundin D."/>
            <person name="Andersson A."/>
            <person name="Bertilsson S."/>
            <person name="Dopson M."/>
        </authorList>
    </citation>
    <scope>NUCLEOTIDE SEQUENCE</scope>
    <source>
        <strain evidence="2">TM448A05540</strain>
    </source>
</reference>
<feature type="region of interest" description="Disordered" evidence="1">
    <location>
        <begin position="108"/>
        <end position="147"/>
    </location>
</feature>
<protein>
    <submittedName>
        <fullName evidence="2">Uncharacterized protein</fullName>
    </submittedName>
</protein>
<evidence type="ECO:0000313" key="2">
    <source>
        <dbReference type="EMBL" id="QJA54704.1"/>
    </source>
</evidence>